<feature type="domain" description="FAS1" evidence="2">
    <location>
        <begin position="485"/>
        <end position="626"/>
    </location>
</feature>
<feature type="signal peptide" evidence="1">
    <location>
        <begin position="1"/>
        <end position="21"/>
    </location>
</feature>
<dbReference type="EMBL" id="CP129968">
    <property type="protein sequence ID" value="WNB17188.1"/>
    <property type="molecule type" value="Genomic_DNA"/>
</dbReference>
<dbReference type="InterPro" id="IPR036378">
    <property type="entry name" value="FAS1_dom_sf"/>
</dbReference>
<dbReference type="AlphaFoldDB" id="A0AA51ZUW5"/>
<dbReference type="PROSITE" id="PS51257">
    <property type="entry name" value="PROKAR_LIPOPROTEIN"/>
    <property type="match status" value="1"/>
</dbReference>
<name>A0AA51ZUW5_9BACT</name>
<evidence type="ECO:0000259" key="2">
    <source>
        <dbReference type="PROSITE" id="PS50213"/>
    </source>
</evidence>
<dbReference type="InterPro" id="IPR050904">
    <property type="entry name" value="Adhesion/Biosynth-related"/>
</dbReference>
<sequence>MRNLWRLFVLIPLMFIGFACEDEMDEDDMTPAPNLVEAAQDAGLTTLLDAVGAVDGLDQTLLNAEAITVFAPSNAAFAAALEAFNAADLNELVAAIGGIGNLEIVLGFHVVPAVAFAEDLNEGENTFTTLANQELLVNLSGGAVTVTDAAGNTVNVQTADVEIENGVVHVIDGVLLPTLPETEEPEEELPNLVDAATEAGLTTLLDAVGAVNGLADNLLAAEAITVFAPTNEAFGNALEAYGVNSLNELVAELGGVDNLETVLGFHVVPATAFAEDLAEGEQSFSTLAGQDLTVTRTGTNVTVTDAAGNTFNVITADVAIDNGVVHVIDGVLLPEIELPTVVEAATSAELTTLLDAIGAVEGLDQTLLDSDAITVFAPTNEAFGDALEAYGVSTLDQLVAELGGLDNLEAVLGFHVVPAVAFSHDLEDGATFETLQGGTLTVNVTENGVTVTDFNGTVYNVVTADVAIDNGVVHVIDGVLLPEITLPSVVDAATDAGLSTLIDALVAAELDDDVSNAEAITVFAPTNAAFADLLAAQEVDDLDGLIAKLGAEAVAAVLQFHVVPAVAFSHDLTDGDTFETLQGESLTVNVLEDGVTVTDVNNNTFNVTTADVAIENGVVHVIDGVLLPTL</sequence>
<reference evidence="3" key="1">
    <citation type="submission" date="2023-08" db="EMBL/GenBank/DDBJ databases">
        <title>Comparative genomics and taxonomic characterization of three novel marine species of genus Marivirga.</title>
        <authorList>
            <person name="Muhammad N."/>
            <person name="Kim S.-G."/>
        </authorList>
    </citation>
    <scope>NUCLEOTIDE SEQUENCE</scope>
    <source>
        <strain evidence="3">BKB1-2</strain>
    </source>
</reference>
<dbReference type="RefSeq" id="WP_322346531.1">
    <property type="nucleotide sequence ID" value="NZ_CP129968.2"/>
</dbReference>
<protein>
    <submittedName>
        <fullName evidence="3">Fasciclin domain-containing protein</fullName>
    </submittedName>
</protein>
<feature type="chain" id="PRO_5041386700" evidence="1">
    <location>
        <begin position="22"/>
        <end position="630"/>
    </location>
</feature>
<feature type="domain" description="FAS1" evidence="2">
    <location>
        <begin position="337"/>
        <end position="480"/>
    </location>
</feature>
<dbReference type="Pfam" id="PF02469">
    <property type="entry name" value="Fasciclin"/>
    <property type="match status" value="4"/>
</dbReference>
<feature type="domain" description="FAS1" evidence="2">
    <location>
        <begin position="176"/>
        <end position="332"/>
    </location>
</feature>
<dbReference type="FunFam" id="2.30.180.10:FF:000032">
    <property type="entry name" value="Fasciclin domain-containing protein, putative"/>
    <property type="match status" value="2"/>
</dbReference>
<gene>
    <name evidence="3" type="ORF">QYS47_33180</name>
</gene>
<feature type="domain" description="FAS1" evidence="2">
    <location>
        <begin position="31"/>
        <end position="175"/>
    </location>
</feature>
<dbReference type="Proteomes" id="UP001232019">
    <property type="component" value="Chromosome"/>
</dbReference>
<proteinExistence type="predicted"/>
<dbReference type="KEGG" id="marp:QYS47_33180"/>
<dbReference type="SUPFAM" id="SSF82153">
    <property type="entry name" value="FAS1 domain"/>
    <property type="match status" value="4"/>
</dbReference>
<accession>A0AA51ZUW5</accession>
<dbReference type="PROSITE" id="PS50213">
    <property type="entry name" value="FAS1"/>
    <property type="match status" value="4"/>
</dbReference>
<dbReference type="GO" id="GO:0005615">
    <property type="term" value="C:extracellular space"/>
    <property type="evidence" value="ECO:0007669"/>
    <property type="project" value="TreeGrafter"/>
</dbReference>
<organism evidence="3">
    <name type="scientific">Marivirga arenosa</name>
    <dbReference type="NCBI Taxonomy" id="3059076"/>
    <lineage>
        <taxon>Bacteria</taxon>
        <taxon>Pseudomonadati</taxon>
        <taxon>Bacteroidota</taxon>
        <taxon>Cytophagia</taxon>
        <taxon>Cytophagales</taxon>
        <taxon>Marivirgaceae</taxon>
        <taxon>Marivirga</taxon>
    </lineage>
</organism>
<dbReference type="PANTHER" id="PTHR10900:SF77">
    <property type="entry name" value="FI19380P1"/>
    <property type="match status" value="1"/>
</dbReference>
<dbReference type="Gene3D" id="2.30.180.10">
    <property type="entry name" value="FAS1 domain"/>
    <property type="match status" value="4"/>
</dbReference>
<dbReference type="SMART" id="SM00554">
    <property type="entry name" value="FAS1"/>
    <property type="match status" value="4"/>
</dbReference>
<evidence type="ECO:0000313" key="3">
    <source>
        <dbReference type="EMBL" id="WNB17188.1"/>
    </source>
</evidence>
<dbReference type="PANTHER" id="PTHR10900">
    <property type="entry name" value="PERIOSTIN-RELATED"/>
    <property type="match status" value="1"/>
</dbReference>
<dbReference type="InterPro" id="IPR000782">
    <property type="entry name" value="FAS1_domain"/>
</dbReference>
<keyword evidence="1" id="KW-0732">Signal</keyword>
<evidence type="ECO:0000256" key="1">
    <source>
        <dbReference type="SAM" id="SignalP"/>
    </source>
</evidence>